<comment type="subcellular location">
    <subcellularLocation>
        <location evidence="1">Membrane</location>
        <topology evidence="1">Multi-pass membrane protein</topology>
    </subcellularLocation>
</comment>
<feature type="transmembrane region" description="Helical" evidence="5">
    <location>
        <begin position="396"/>
        <end position="416"/>
    </location>
</feature>
<protein>
    <submittedName>
        <fullName evidence="8">Uncharacterized protein</fullName>
    </submittedName>
</protein>
<feature type="transmembrane region" description="Helical" evidence="5">
    <location>
        <begin position="177"/>
        <end position="197"/>
    </location>
</feature>
<evidence type="ECO:0000256" key="1">
    <source>
        <dbReference type="ARBA" id="ARBA00004141"/>
    </source>
</evidence>
<feature type="domain" description="NFD4 C-terminal" evidence="7">
    <location>
        <begin position="365"/>
        <end position="581"/>
    </location>
</feature>
<keyword evidence="4 5" id="KW-0472">Membrane</keyword>
<dbReference type="GO" id="GO:0016020">
    <property type="term" value="C:membrane"/>
    <property type="evidence" value="ECO:0007669"/>
    <property type="project" value="UniProtKB-SubCell"/>
</dbReference>
<feature type="transmembrane region" description="Helical" evidence="5">
    <location>
        <begin position="72"/>
        <end position="97"/>
    </location>
</feature>
<sequence>MEGVKEKLGRVIRSKWLVIVAGIWIQCTSGSSYTFGLYSQTIKSKLDYDQSTLDTISSCKDIGANLGIISGLLYGVSSPWVVLFAGAVQNCVGYAMMWLSVTGKIPRPALWQMCAYMFFAAHAQTFFNTAVVVTSVQNFPTYRGTVVGLMKGFLGLSGAILVQIYHTINEGDQSSYIFMLSWLPTVVSMLFMFVLRVCPCHQEDEKKTLDWFSAIAMIVAAYLMVAIIVENVLSMDTLSYLIICLVLLIILLFPILVAVKSELNYSSSMPLYTQPLISQESHIKEIPTHAEIREQRIPERIAGITEADFHRKQSNAFAPGSLIYSKIPKKEDAKSCSNTSNDMSLVKTGKLERGQNFTLFQAMGTLDFWLLFVSMACGMGSGLTTVNNMSQIGSSLGYTLTEIATLVSLWSIWNFLGRFGAGYISETFLHSKGCARPMFIAIALFIMSVGHLVIASGLPGALYAGSVLVGICYGCQWSLMPTTSSEIFGLQHFGTLFNVIATASPIGSYVLSVRVVGYLYDSEAQREKHLKIVHMTGLFQSPEETCNGSHCFRLSFFILSAVSLLGCFTAMALFIRTRKFYKQVIFEGIRFQSCPTVN</sequence>
<feature type="transmembrane region" description="Helical" evidence="5">
    <location>
        <begin position="240"/>
        <end position="259"/>
    </location>
</feature>
<reference evidence="8" key="1">
    <citation type="submission" date="2015-03" db="EMBL/GenBank/DDBJ databases">
        <title>A transcriptome of Araucaria cunninghamii, an australian fine timber species.</title>
        <authorList>
            <person name="Jing Yi C.J.Y."/>
            <person name="Yin San L.Y.S."/>
            <person name="Abdul Karim S.S."/>
            <person name="Wan Azmi N.N."/>
            <person name="Hercus R.R."/>
            <person name="Croft L.L."/>
        </authorList>
    </citation>
    <scope>NUCLEOTIDE SEQUENCE</scope>
    <source>
        <strain evidence="8">MI0301</strain>
        <tissue evidence="8">Leaf</tissue>
    </source>
</reference>
<dbReference type="Gene3D" id="1.20.1250.20">
    <property type="entry name" value="MFS general substrate transporter like domains"/>
    <property type="match status" value="2"/>
</dbReference>
<dbReference type="EMBL" id="GCKF01022659">
    <property type="protein sequence ID" value="JAG98549.1"/>
    <property type="molecule type" value="Transcribed_RNA"/>
</dbReference>
<dbReference type="CDD" id="cd17354">
    <property type="entry name" value="MFS_Mch1p_like"/>
    <property type="match status" value="1"/>
</dbReference>
<feature type="transmembrane region" description="Helical" evidence="5">
    <location>
        <begin position="209"/>
        <end position="228"/>
    </location>
</feature>
<dbReference type="PANTHER" id="PTHR21576:SF22">
    <property type="entry name" value="F25A4.25 PROTEIN"/>
    <property type="match status" value="1"/>
</dbReference>
<feature type="transmembrane region" description="Helical" evidence="5">
    <location>
        <begin position="492"/>
        <end position="511"/>
    </location>
</feature>
<name>A0A0D6R6U4_ARACU</name>
<dbReference type="Pfam" id="PF06813">
    <property type="entry name" value="Nodulin-like"/>
    <property type="match status" value="1"/>
</dbReference>
<dbReference type="InterPro" id="IPR010658">
    <property type="entry name" value="Nodulin-like"/>
</dbReference>
<evidence type="ECO:0000256" key="5">
    <source>
        <dbReference type="SAM" id="Phobius"/>
    </source>
</evidence>
<feature type="transmembrane region" description="Helical" evidence="5">
    <location>
        <begin position="145"/>
        <end position="165"/>
    </location>
</feature>
<dbReference type="InterPro" id="IPR056555">
    <property type="entry name" value="NFD4_C"/>
</dbReference>
<feature type="domain" description="Nodulin-like" evidence="6">
    <location>
        <begin position="15"/>
        <end position="258"/>
    </location>
</feature>
<proteinExistence type="predicted"/>
<organism evidence="8">
    <name type="scientific">Araucaria cunninghamii</name>
    <name type="common">Hoop pine</name>
    <name type="synonym">Moreton Bay pine</name>
    <dbReference type="NCBI Taxonomy" id="56994"/>
    <lineage>
        <taxon>Eukaryota</taxon>
        <taxon>Viridiplantae</taxon>
        <taxon>Streptophyta</taxon>
        <taxon>Embryophyta</taxon>
        <taxon>Tracheophyta</taxon>
        <taxon>Spermatophyta</taxon>
        <taxon>Pinopsida</taxon>
        <taxon>Pinidae</taxon>
        <taxon>Conifers II</taxon>
        <taxon>Araucariales</taxon>
        <taxon>Araucariaceae</taxon>
        <taxon>Araucaria</taxon>
    </lineage>
</organism>
<feature type="transmembrane region" description="Helical" evidence="5">
    <location>
        <begin position="554"/>
        <end position="575"/>
    </location>
</feature>
<feature type="transmembrane region" description="Helical" evidence="5">
    <location>
        <begin position="16"/>
        <end position="38"/>
    </location>
</feature>
<feature type="transmembrane region" description="Helical" evidence="5">
    <location>
        <begin position="437"/>
        <end position="455"/>
    </location>
</feature>
<accession>A0A0D6R6U4</accession>
<evidence type="ECO:0000256" key="3">
    <source>
        <dbReference type="ARBA" id="ARBA00022989"/>
    </source>
</evidence>
<evidence type="ECO:0000256" key="2">
    <source>
        <dbReference type="ARBA" id="ARBA00022692"/>
    </source>
</evidence>
<dbReference type="SUPFAM" id="SSF103473">
    <property type="entry name" value="MFS general substrate transporter"/>
    <property type="match status" value="1"/>
</dbReference>
<keyword evidence="2 5" id="KW-0812">Transmembrane</keyword>
<dbReference type="Pfam" id="PF23262">
    <property type="entry name" value="NFD4_C"/>
    <property type="match status" value="1"/>
</dbReference>
<evidence type="ECO:0000259" key="6">
    <source>
        <dbReference type="Pfam" id="PF06813"/>
    </source>
</evidence>
<keyword evidence="3 5" id="KW-1133">Transmembrane helix</keyword>
<dbReference type="AlphaFoldDB" id="A0A0D6R6U4"/>
<evidence type="ECO:0000259" key="7">
    <source>
        <dbReference type="Pfam" id="PF23262"/>
    </source>
</evidence>
<evidence type="ECO:0000313" key="8">
    <source>
        <dbReference type="EMBL" id="JAG98549.1"/>
    </source>
</evidence>
<feature type="transmembrane region" description="Helical" evidence="5">
    <location>
        <begin position="461"/>
        <end position="480"/>
    </location>
</feature>
<dbReference type="PANTHER" id="PTHR21576">
    <property type="entry name" value="UNCHARACTERIZED NODULIN-LIKE PROTEIN"/>
    <property type="match status" value="1"/>
</dbReference>
<dbReference type="InterPro" id="IPR036259">
    <property type="entry name" value="MFS_trans_sf"/>
</dbReference>
<evidence type="ECO:0000256" key="4">
    <source>
        <dbReference type="ARBA" id="ARBA00023136"/>
    </source>
</evidence>